<feature type="domain" description="Phosphoesterase HXTX" evidence="3">
    <location>
        <begin position="12"/>
        <end position="95"/>
    </location>
</feature>
<dbReference type="GO" id="GO:0004113">
    <property type="term" value="F:2',3'-cyclic-nucleotide 3'-phosphodiesterase activity"/>
    <property type="evidence" value="ECO:0007669"/>
    <property type="project" value="InterPro"/>
</dbReference>
<feature type="active site" description="Proton acceptor" evidence="2">
    <location>
        <position position="131"/>
    </location>
</feature>
<evidence type="ECO:0000259" key="3">
    <source>
        <dbReference type="Pfam" id="PF02834"/>
    </source>
</evidence>
<keyword evidence="1 2" id="KW-0378">Hydrolase</keyword>
<keyword evidence="4" id="KW-0436">Ligase</keyword>
<sequence>MGKTLRLFWAINLPDEIKDRLWEIQKQLRGTGVDAKWVGRENLHLTVHFLGEVDVAIIDALISAVQGALLDRKFFTLQLGGLGVFPDARHPRVLWAGVAGGENELWEIHRLVAGAMLPFGIPLPGRSFSPHLTLARLRSLRGAPELMTMVRQLGPDYDNLGWMQVGSVDLMQSKLTPGGPIYTLMAQVRLRSP</sequence>
<accession>A0A1M4UYH4</accession>
<dbReference type="GO" id="GO:0016874">
    <property type="term" value="F:ligase activity"/>
    <property type="evidence" value="ECO:0007669"/>
    <property type="project" value="UniProtKB-KW"/>
</dbReference>
<dbReference type="EMBL" id="FQUW01000007">
    <property type="protein sequence ID" value="SHE61725.1"/>
    <property type="molecule type" value="Genomic_DNA"/>
</dbReference>
<feature type="short sequence motif" description="HXTX 1" evidence="2">
    <location>
        <begin position="44"/>
        <end position="47"/>
    </location>
</feature>
<dbReference type="InterPro" id="IPR009097">
    <property type="entry name" value="Cyclic_Pdiesterase"/>
</dbReference>
<evidence type="ECO:0000313" key="5">
    <source>
        <dbReference type="Proteomes" id="UP000184196"/>
    </source>
</evidence>
<dbReference type="NCBIfam" id="TIGR02258">
    <property type="entry name" value="2_5_ligase"/>
    <property type="match status" value="1"/>
</dbReference>
<keyword evidence="5" id="KW-1185">Reference proteome</keyword>
<gene>
    <name evidence="4" type="ORF">SAMN02745218_00604</name>
</gene>
<dbReference type="Proteomes" id="UP000184196">
    <property type="component" value="Unassembled WGS sequence"/>
</dbReference>
<comment type="catalytic activity">
    <reaction evidence="2">
        <text>a 3'-end 2',3'-cyclophospho-ribonucleotide-RNA + H2O = a 3'-end 2'-phospho-ribonucleotide-RNA + H(+)</text>
        <dbReference type="Rhea" id="RHEA:11828"/>
        <dbReference type="Rhea" id="RHEA-COMP:10464"/>
        <dbReference type="Rhea" id="RHEA-COMP:17353"/>
        <dbReference type="ChEBI" id="CHEBI:15377"/>
        <dbReference type="ChEBI" id="CHEBI:15378"/>
        <dbReference type="ChEBI" id="CHEBI:83064"/>
        <dbReference type="ChEBI" id="CHEBI:173113"/>
        <dbReference type="EC" id="3.1.4.58"/>
    </reaction>
</comment>
<reference evidence="5" key="1">
    <citation type="submission" date="2016-11" db="EMBL/GenBank/DDBJ databases">
        <authorList>
            <person name="Varghese N."/>
            <person name="Submissions S."/>
        </authorList>
    </citation>
    <scope>NUCLEOTIDE SEQUENCE [LARGE SCALE GENOMIC DNA]</scope>
    <source>
        <strain evidence="5">DSM 11792</strain>
    </source>
</reference>
<dbReference type="SUPFAM" id="SSF55144">
    <property type="entry name" value="LigT-like"/>
    <property type="match status" value="1"/>
</dbReference>
<protein>
    <recommendedName>
        <fullName evidence="2">RNA 2',3'-cyclic phosphodiesterase</fullName>
        <shortName evidence="2">RNA 2',3'-CPDase</shortName>
        <ecNumber evidence="2">3.1.4.58</ecNumber>
    </recommendedName>
</protein>
<name>A0A1M4UYH4_9FIRM</name>
<organism evidence="4 5">
    <name type="scientific">Desulfofundulus australicus DSM 11792</name>
    <dbReference type="NCBI Taxonomy" id="1121425"/>
    <lineage>
        <taxon>Bacteria</taxon>
        <taxon>Bacillati</taxon>
        <taxon>Bacillota</taxon>
        <taxon>Clostridia</taxon>
        <taxon>Eubacteriales</taxon>
        <taxon>Peptococcaceae</taxon>
        <taxon>Desulfofundulus</taxon>
    </lineage>
</organism>
<dbReference type="AlphaFoldDB" id="A0A1M4UYH4"/>
<proteinExistence type="inferred from homology"/>
<dbReference type="PANTHER" id="PTHR35561">
    <property type="entry name" value="RNA 2',3'-CYCLIC PHOSPHODIESTERASE"/>
    <property type="match status" value="1"/>
</dbReference>
<dbReference type="InterPro" id="IPR014051">
    <property type="entry name" value="Phosphoesterase_HXTX"/>
</dbReference>
<feature type="active site" description="Proton donor" evidence="2">
    <location>
        <position position="44"/>
    </location>
</feature>
<evidence type="ECO:0000256" key="1">
    <source>
        <dbReference type="ARBA" id="ARBA00022801"/>
    </source>
</evidence>
<evidence type="ECO:0000256" key="2">
    <source>
        <dbReference type="HAMAP-Rule" id="MF_01940"/>
    </source>
</evidence>
<dbReference type="GO" id="GO:0008664">
    <property type="term" value="F:RNA 2',3'-cyclic 3'-phosphodiesterase activity"/>
    <property type="evidence" value="ECO:0007669"/>
    <property type="project" value="UniProtKB-EC"/>
</dbReference>
<comment type="similarity">
    <text evidence="2">Belongs to the 2H phosphoesterase superfamily. ThpR family.</text>
</comment>
<dbReference type="EC" id="3.1.4.58" evidence="2"/>
<dbReference type="HAMAP" id="MF_01940">
    <property type="entry name" value="RNA_CPDase"/>
    <property type="match status" value="1"/>
</dbReference>
<comment type="function">
    <text evidence="2">Hydrolyzes RNA 2',3'-cyclic phosphodiester to an RNA 2'-phosphomonoester.</text>
</comment>
<feature type="short sequence motif" description="HXTX 2" evidence="2">
    <location>
        <begin position="131"/>
        <end position="134"/>
    </location>
</feature>
<dbReference type="InterPro" id="IPR004175">
    <property type="entry name" value="RNA_CPDase"/>
</dbReference>
<dbReference type="PANTHER" id="PTHR35561:SF1">
    <property type="entry name" value="RNA 2',3'-CYCLIC PHOSPHODIESTERASE"/>
    <property type="match status" value="1"/>
</dbReference>
<feature type="domain" description="Phosphoesterase HXTX" evidence="3">
    <location>
        <begin position="106"/>
        <end position="182"/>
    </location>
</feature>
<dbReference type="Gene3D" id="3.90.1140.10">
    <property type="entry name" value="Cyclic phosphodiesterase"/>
    <property type="match status" value="1"/>
</dbReference>
<evidence type="ECO:0000313" key="4">
    <source>
        <dbReference type="EMBL" id="SHE61725.1"/>
    </source>
</evidence>
<dbReference type="Pfam" id="PF02834">
    <property type="entry name" value="LigT_PEase"/>
    <property type="match status" value="2"/>
</dbReference>
<dbReference type="RefSeq" id="WP_073163095.1">
    <property type="nucleotide sequence ID" value="NZ_FQUW01000007.1"/>
</dbReference>